<dbReference type="CDD" id="cd01638">
    <property type="entry name" value="CysQ"/>
    <property type="match status" value="1"/>
</dbReference>
<feature type="binding site" evidence="9">
    <location>
        <position position="86"/>
    </location>
    <ligand>
        <name>Mg(2+)</name>
        <dbReference type="ChEBI" id="CHEBI:18420"/>
        <label>1</label>
    </ligand>
</feature>
<dbReference type="Pfam" id="PF00459">
    <property type="entry name" value="Inositol_P"/>
    <property type="match status" value="1"/>
</dbReference>
<dbReference type="Gene3D" id="3.40.190.80">
    <property type="match status" value="1"/>
</dbReference>
<feature type="binding site" evidence="9">
    <location>
        <position position="88"/>
    </location>
    <ligand>
        <name>Mg(2+)</name>
        <dbReference type="ChEBI" id="CHEBI:18420"/>
        <label>1</label>
    </ligand>
</feature>
<dbReference type="PRINTS" id="PR00377">
    <property type="entry name" value="IMPHPHTASES"/>
</dbReference>
<feature type="binding site" evidence="10">
    <location>
        <position position="89"/>
    </location>
    <ligand>
        <name>Mg(2+)</name>
        <dbReference type="ChEBI" id="CHEBI:18420"/>
        <label>1</label>
        <note>catalytic</note>
    </ligand>
</feature>
<sequence length="263" mass="28983">MNLDLAKKIVAISQEAGEIIMGFYRTSFTVTQKSDDSPLTQADLAAHKYISAALEKLTPDIPVLSEEAANIPYEVRKSWKRYWLVDPLDGTREFVKRNDDFTVNIALVEDGEAIIGVVHVPVFNISYYAARGAGAFELNAGVERRIHIRSPVPAVPYFVITRNNRDAALDALLEKLPAHEAVSRGSALKICLVAAGDADLYPRTGPTSEWDTAAGHCVVDEAGGKILRLPELTPLRYNQKDSLLNPGFVVIGDPQYGWETYLK</sequence>
<dbReference type="Proteomes" id="UP000244248">
    <property type="component" value="Unassembled WGS sequence"/>
</dbReference>
<feature type="binding site" evidence="9">
    <location>
        <begin position="88"/>
        <end position="91"/>
    </location>
    <ligand>
        <name>substrate</name>
    </ligand>
</feature>
<comment type="caution">
    <text evidence="11">The sequence shown here is derived from an EMBL/GenBank/DDBJ whole genome shotgun (WGS) entry which is preliminary data.</text>
</comment>
<reference evidence="11 12" key="1">
    <citation type="submission" date="2018-04" db="EMBL/GenBank/DDBJ databases">
        <title>Novel species isolated from glacier.</title>
        <authorList>
            <person name="Liu Q."/>
            <person name="Xin Y.-H."/>
        </authorList>
    </citation>
    <scope>NUCLEOTIDE SEQUENCE [LARGE SCALE GENOMIC DNA]</scope>
    <source>
        <strain evidence="11 12">GT1R17</strain>
    </source>
</reference>
<dbReference type="PROSITE" id="PS00630">
    <property type="entry name" value="IMP_2"/>
    <property type="match status" value="1"/>
</dbReference>
<comment type="subcellular location">
    <subcellularLocation>
        <location evidence="9">Cell inner membrane</location>
        <topology evidence="9">Peripheral membrane protein</topology>
        <orientation evidence="9">Cytoplasmic side</orientation>
    </subcellularLocation>
</comment>
<comment type="cofactor">
    <cofactor evidence="9 10">
        <name>Mg(2+)</name>
        <dbReference type="ChEBI" id="CHEBI:18420"/>
    </cofactor>
</comment>
<feature type="binding site" evidence="9">
    <location>
        <position position="211"/>
    </location>
    <ligand>
        <name>Mg(2+)</name>
        <dbReference type="ChEBI" id="CHEBI:18420"/>
        <label>2</label>
    </ligand>
</feature>
<protein>
    <recommendedName>
        <fullName evidence="9">3'(2'),5'-bisphosphate nucleotidase CysQ</fullName>
        <ecNumber evidence="9">3.1.3.7</ecNumber>
    </recommendedName>
    <alternativeName>
        <fullName evidence="9">3'(2'),5-bisphosphonucleoside 3'(2')-phosphohydrolase</fullName>
    </alternativeName>
    <alternativeName>
        <fullName evidence="9">3'-phosphoadenosine 5'-phosphate phosphatase</fullName>
        <shortName evidence="9">PAP phosphatase</shortName>
    </alternativeName>
</protein>
<proteinExistence type="inferred from homology"/>
<organism evidence="11 12">
    <name type="scientific">Stenotrophobium rhamnosiphilum</name>
    <dbReference type="NCBI Taxonomy" id="2029166"/>
    <lineage>
        <taxon>Bacteria</taxon>
        <taxon>Pseudomonadati</taxon>
        <taxon>Pseudomonadota</taxon>
        <taxon>Gammaproteobacteria</taxon>
        <taxon>Nevskiales</taxon>
        <taxon>Nevskiaceae</taxon>
        <taxon>Stenotrophobium</taxon>
    </lineage>
</organism>
<dbReference type="OrthoDB" id="9785695at2"/>
<keyword evidence="4 9" id="KW-0997">Cell inner membrane</keyword>
<dbReference type="FunFam" id="3.30.540.10:FF:000007">
    <property type="entry name" value="3'(2'),5'-bisphosphate nucleotidase CysQ"/>
    <property type="match status" value="1"/>
</dbReference>
<feature type="binding site" evidence="10">
    <location>
        <position position="86"/>
    </location>
    <ligand>
        <name>Mg(2+)</name>
        <dbReference type="ChEBI" id="CHEBI:18420"/>
        <label>1</label>
        <note>catalytic</note>
    </ligand>
</feature>
<feature type="binding site" evidence="9">
    <location>
        <position position="86"/>
    </location>
    <ligand>
        <name>Mg(2+)</name>
        <dbReference type="ChEBI" id="CHEBI:18420"/>
        <label>2</label>
    </ligand>
</feature>
<comment type="similarity">
    <text evidence="2 9">Belongs to the inositol monophosphatase superfamily. CysQ family.</text>
</comment>
<evidence type="ECO:0000256" key="9">
    <source>
        <dbReference type="HAMAP-Rule" id="MF_02095"/>
    </source>
</evidence>
<dbReference type="GO" id="GO:0000287">
    <property type="term" value="F:magnesium ion binding"/>
    <property type="evidence" value="ECO:0007669"/>
    <property type="project" value="UniProtKB-UniRule"/>
</dbReference>
<dbReference type="SUPFAM" id="SSF56655">
    <property type="entry name" value="Carbohydrate phosphatase"/>
    <property type="match status" value="1"/>
</dbReference>
<dbReference type="RefSeq" id="WP_107941173.1">
    <property type="nucleotide sequence ID" value="NZ_QANS01000006.1"/>
</dbReference>
<keyword evidence="7 9" id="KW-0460">Magnesium</keyword>
<evidence type="ECO:0000256" key="6">
    <source>
        <dbReference type="ARBA" id="ARBA00022801"/>
    </source>
</evidence>
<evidence type="ECO:0000313" key="12">
    <source>
        <dbReference type="Proteomes" id="UP000244248"/>
    </source>
</evidence>
<evidence type="ECO:0000256" key="3">
    <source>
        <dbReference type="ARBA" id="ARBA00022475"/>
    </source>
</evidence>
<evidence type="ECO:0000256" key="8">
    <source>
        <dbReference type="ARBA" id="ARBA00023136"/>
    </source>
</evidence>
<dbReference type="InterPro" id="IPR020583">
    <property type="entry name" value="Inositol_monoP_metal-BS"/>
</dbReference>
<dbReference type="InterPro" id="IPR050725">
    <property type="entry name" value="CysQ/Inositol_MonoPase"/>
</dbReference>
<accession>A0A2T5MCC7</accession>
<feature type="binding site" evidence="9">
    <location>
        <position position="66"/>
    </location>
    <ligand>
        <name>substrate</name>
    </ligand>
</feature>
<comment type="function">
    <text evidence="9">Converts adenosine-3',5'-bisphosphate (PAP) to AMP.</text>
</comment>
<evidence type="ECO:0000256" key="1">
    <source>
        <dbReference type="ARBA" id="ARBA00001625"/>
    </source>
</evidence>
<keyword evidence="5 9" id="KW-0479">Metal-binding</keyword>
<dbReference type="InterPro" id="IPR000760">
    <property type="entry name" value="Inositol_monophosphatase-like"/>
</dbReference>
<evidence type="ECO:0000256" key="4">
    <source>
        <dbReference type="ARBA" id="ARBA00022519"/>
    </source>
</evidence>
<keyword evidence="12" id="KW-1185">Reference proteome</keyword>
<feature type="binding site" evidence="10">
    <location>
        <position position="66"/>
    </location>
    <ligand>
        <name>Mg(2+)</name>
        <dbReference type="ChEBI" id="CHEBI:18420"/>
        <label>1</label>
        <note>catalytic</note>
    </ligand>
</feature>
<dbReference type="NCBIfam" id="TIGR01331">
    <property type="entry name" value="bisphos_cysQ"/>
    <property type="match status" value="1"/>
</dbReference>
<evidence type="ECO:0000256" key="7">
    <source>
        <dbReference type="ARBA" id="ARBA00022842"/>
    </source>
</evidence>
<dbReference type="HAMAP" id="MF_02095">
    <property type="entry name" value="CysQ"/>
    <property type="match status" value="1"/>
</dbReference>
<gene>
    <name evidence="9 11" type="primary">cysQ</name>
    <name evidence="11" type="ORF">CJD38_14875</name>
</gene>
<dbReference type="GO" id="GO:0008441">
    <property type="term" value="F:3'(2'),5'-bisphosphate nucleotidase activity"/>
    <property type="evidence" value="ECO:0007669"/>
    <property type="project" value="UniProtKB-UniRule"/>
</dbReference>
<keyword evidence="3 9" id="KW-1003">Cell membrane</keyword>
<evidence type="ECO:0000313" key="11">
    <source>
        <dbReference type="EMBL" id="PTU30232.1"/>
    </source>
</evidence>
<evidence type="ECO:0000256" key="5">
    <source>
        <dbReference type="ARBA" id="ARBA00022723"/>
    </source>
</evidence>
<evidence type="ECO:0000256" key="2">
    <source>
        <dbReference type="ARBA" id="ARBA00005289"/>
    </source>
</evidence>
<dbReference type="EC" id="3.1.3.7" evidence="9"/>
<comment type="catalytic activity">
    <reaction evidence="1 9">
        <text>adenosine 3',5'-bisphosphate + H2O = AMP + phosphate</text>
        <dbReference type="Rhea" id="RHEA:10040"/>
        <dbReference type="ChEBI" id="CHEBI:15377"/>
        <dbReference type="ChEBI" id="CHEBI:43474"/>
        <dbReference type="ChEBI" id="CHEBI:58343"/>
        <dbReference type="ChEBI" id="CHEBI:456215"/>
        <dbReference type="EC" id="3.1.3.7"/>
    </reaction>
</comment>
<keyword evidence="8 9" id="KW-0472">Membrane</keyword>
<dbReference type="PROSITE" id="PS00629">
    <property type="entry name" value="IMP_1"/>
    <property type="match status" value="1"/>
</dbReference>
<dbReference type="GO" id="GO:0050427">
    <property type="term" value="P:3'-phosphoadenosine 5'-phosphosulfate metabolic process"/>
    <property type="evidence" value="ECO:0007669"/>
    <property type="project" value="TreeGrafter"/>
</dbReference>
<feature type="binding site" evidence="10">
    <location>
        <position position="211"/>
    </location>
    <ligand>
        <name>Mg(2+)</name>
        <dbReference type="ChEBI" id="CHEBI:18420"/>
        <label>1</label>
        <note>catalytic</note>
    </ligand>
</feature>
<dbReference type="InterPro" id="IPR006240">
    <property type="entry name" value="CysQ"/>
</dbReference>
<keyword evidence="6 9" id="KW-0378">Hydrolase</keyword>
<evidence type="ECO:0000256" key="10">
    <source>
        <dbReference type="PIRSR" id="PIRSR600760-2"/>
    </source>
</evidence>
<feature type="binding site" evidence="9">
    <location>
        <position position="89"/>
    </location>
    <ligand>
        <name>Mg(2+)</name>
        <dbReference type="ChEBI" id="CHEBI:18420"/>
        <label>2</label>
    </ligand>
</feature>
<dbReference type="AlphaFoldDB" id="A0A2T5MCC7"/>
<dbReference type="GO" id="GO:0000103">
    <property type="term" value="P:sulfate assimilation"/>
    <property type="evidence" value="ECO:0007669"/>
    <property type="project" value="TreeGrafter"/>
</dbReference>
<dbReference type="InterPro" id="IPR020550">
    <property type="entry name" value="Inositol_monophosphatase_CS"/>
</dbReference>
<feature type="binding site" evidence="10">
    <location>
        <position position="88"/>
    </location>
    <ligand>
        <name>Mg(2+)</name>
        <dbReference type="ChEBI" id="CHEBI:18420"/>
        <label>1</label>
        <note>catalytic</note>
    </ligand>
</feature>
<feature type="binding site" evidence="9">
    <location>
        <position position="211"/>
    </location>
    <ligand>
        <name>substrate</name>
    </ligand>
</feature>
<dbReference type="GO" id="GO:0005886">
    <property type="term" value="C:plasma membrane"/>
    <property type="evidence" value="ECO:0007669"/>
    <property type="project" value="UniProtKB-SubCell"/>
</dbReference>
<name>A0A2T5MCC7_9GAMM</name>
<dbReference type="Gene3D" id="3.30.540.10">
    <property type="entry name" value="Fructose-1,6-Bisphosphatase, subunit A, domain 1"/>
    <property type="match status" value="1"/>
</dbReference>
<dbReference type="PANTHER" id="PTHR43028">
    <property type="entry name" value="3'(2'),5'-BISPHOSPHATE NUCLEOTIDASE 1"/>
    <property type="match status" value="1"/>
</dbReference>
<dbReference type="PANTHER" id="PTHR43028:SF5">
    <property type="entry name" value="3'(2'),5'-BISPHOSPHATE NUCLEOTIDASE 1"/>
    <property type="match status" value="1"/>
</dbReference>
<feature type="binding site" evidence="9">
    <location>
        <position position="66"/>
    </location>
    <ligand>
        <name>Mg(2+)</name>
        <dbReference type="ChEBI" id="CHEBI:18420"/>
        <label>1</label>
    </ligand>
</feature>
<dbReference type="GO" id="GO:0046854">
    <property type="term" value="P:phosphatidylinositol phosphate biosynthetic process"/>
    <property type="evidence" value="ECO:0007669"/>
    <property type="project" value="InterPro"/>
</dbReference>
<dbReference type="EMBL" id="QANS01000006">
    <property type="protein sequence ID" value="PTU30232.1"/>
    <property type="molecule type" value="Genomic_DNA"/>
</dbReference>